<proteinExistence type="predicted"/>
<evidence type="ECO:0000256" key="4">
    <source>
        <dbReference type="ARBA" id="ARBA00022592"/>
    </source>
</evidence>
<keyword evidence="4" id="KW-0813">Transport</keyword>
<dbReference type="PANTHER" id="PTHR30570">
    <property type="entry name" value="PERIPLASMIC PHOSPHATE BINDING COMPONENT OF PHOSPHATE ABC TRANSPORTER"/>
    <property type="match status" value="1"/>
</dbReference>
<comment type="function">
    <text evidence="1">Part of the ABC transporter complex PstSACB involved in phosphate import.</text>
</comment>
<protein>
    <submittedName>
        <fullName evidence="10">Phosphate ABC transporter substrate-binding protein</fullName>
    </submittedName>
</protein>
<accession>A0A6A8LP80</accession>
<evidence type="ECO:0000256" key="3">
    <source>
        <dbReference type="ARBA" id="ARBA00011529"/>
    </source>
</evidence>
<dbReference type="EMBL" id="WKKZ01000481">
    <property type="protein sequence ID" value="MSE05915.1"/>
    <property type="molecule type" value="Genomic_DNA"/>
</dbReference>
<feature type="signal peptide" evidence="8">
    <location>
        <begin position="1"/>
        <end position="21"/>
    </location>
</feature>
<keyword evidence="7" id="KW-0449">Lipoprotein</keyword>
<dbReference type="InterPro" id="IPR024370">
    <property type="entry name" value="PBP_domain"/>
</dbReference>
<keyword evidence="4" id="KW-0592">Phosphate transport</keyword>
<evidence type="ECO:0000313" key="11">
    <source>
        <dbReference type="Proteomes" id="UP000437575"/>
    </source>
</evidence>
<evidence type="ECO:0000313" key="10">
    <source>
        <dbReference type="EMBL" id="MSE05915.1"/>
    </source>
</evidence>
<evidence type="ECO:0000256" key="8">
    <source>
        <dbReference type="SAM" id="SignalP"/>
    </source>
</evidence>
<dbReference type="Gene3D" id="3.40.190.10">
    <property type="entry name" value="Periplasmic binding protein-like II"/>
    <property type="match status" value="1"/>
</dbReference>
<sequence>MKKIKILIGSLLIATLMTGCANKKNNNITIVGSTAMQPMIEMAAEEFQHHSKVRITVQGGGSGTGLSQVQAGAVAIGNSDIFAQQQPGIKAEKLQDNKVAVVGIAPVVNKKVGIDNLSMEQLKGIFTGKYTNW</sequence>
<keyword evidence="6" id="KW-0564">Palmitate</keyword>
<name>A0A6A8LP80_9LACO</name>
<dbReference type="Pfam" id="PF12849">
    <property type="entry name" value="PBP_like_2"/>
    <property type="match status" value="1"/>
</dbReference>
<comment type="subunit">
    <text evidence="3">The complex is composed of two ATP-binding proteins (PstB), two transmembrane proteins (PstC and PstA) and a solute-binding protein (PstS).</text>
</comment>
<reference evidence="10 11" key="1">
    <citation type="submission" date="2019-11" db="EMBL/GenBank/DDBJ databases">
        <title>Draft Genome Sequence of Plant Growth-Promoting Rhizosphere-Associated Bacteria.</title>
        <authorList>
            <person name="Vasilyev I.Y."/>
            <person name="Radchenko V."/>
            <person name="Ilnitskaya E.V."/>
        </authorList>
    </citation>
    <scope>NUCLEOTIDE SEQUENCE [LARGE SCALE GENOMIC DNA]</scope>
    <source>
        <strain evidence="10 11">VRA_1sq_f</strain>
    </source>
</reference>
<dbReference type="InterPro" id="IPR050811">
    <property type="entry name" value="Phosphate_ABC_transporter"/>
</dbReference>
<comment type="subcellular location">
    <subcellularLocation>
        <location evidence="2">Cell membrane</location>
        <topology evidence="2">Lipid-anchor</topology>
    </subcellularLocation>
</comment>
<organism evidence="10 11">
    <name type="scientific">Ligilactobacillus salivarius</name>
    <dbReference type="NCBI Taxonomy" id="1624"/>
    <lineage>
        <taxon>Bacteria</taxon>
        <taxon>Bacillati</taxon>
        <taxon>Bacillota</taxon>
        <taxon>Bacilli</taxon>
        <taxon>Lactobacillales</taxon>
        <taxon>Lactobacillaceae</taxon>
        <taxon>Ligilactobacillus</taxon>
    </lineage>
</organism>
<dbReference type="PANTHER" id="PTHR30570:SF4">
    <property type="entry name" value="PHOSPHATE-BINDING PROTEIN PSTS 1"/>
    <property type="match status" value="1"/>
</dbReference>
<gene>
    <name evidence="10" type="ORF">GKC34_08915</name>
</gene>
<feature type="non-terminal residue" evidence="10">
    <location>
        <position position="133"/>
    </location>
</feature>
<dbReference type="AlphaFoldDB" id="A0A6A8LP80"/>
<comment type="caution">
    <text evidence="10">The sequence shown here is derived from an EMBL/GenBank/DDBJ whole genome shotgun (WGS) entry which is preliminary data.</text>
</comment>
<evidence type="ECO:0000256" key="6">
    <source>
        <dbReference type="ARBA" id="ARBA00023139"/>
    </source>
</evidence>
<dbReference type="Proteomes" id="UP000437575">
    <property type="component" value="Unassembled WGS sequence"/>
</dbReference>
<evidence type="ECO:0000256" key="2">
    <source>
        <dbReference type="ARBA" id="ARBA00004193"/>
    </source>
</evidence>
<evidence type="ECO:0000256" key="1">
    <source>
        <dbReference type="ARBA" id="ARBA00002841"/>
    </source>
</evidence>
<dbReference type="PROSITE" id="PS51257">
    <property type="entry name" value="PROKAR_LIPOPROTEIN"/>
    <property type="match status" value="1"/>
</dbReference>
<feature type="domain" description="PBP" evidence="9">
    <location>
        <begin position="26"/>
        <end position="133"/>
    </location>
</feature>
<evidence type="ECO:0000256" key="7">
    <source>
        <dbReference type="ARBA" id="ARBA00023288"/>
    </source>
</evidence>
<dbReference type="SUPFAM" id="SSF53850">
    <property type="entry name" value="Periplasmic binding protein-like II"/>
    <property type="match status" value="1"/>
</dbReference>
<feature type="chain" id="PRO_5039042689" evidence="8">
    <location>
        <begin position="22"/>
        <end position="133"/>
    </location>
</feature>
<dbReference type="GO" id="GO:0005886">
    <property type="term" value="C:plasma membrane"/>
    <property type="evidence" value="ECO:0007669"/>
    <property type="project" value="UniProtKB-SubCell"/>
</dbReference>
<evidence type="ECO:0000259" key="9">
    <source>
        <dbReference type="Pfam" id="PF12849"/>
    </source>
</evidence>
<keyword evidence="5 8" id="KW-0732">Signal</keyword>
<evidence type="ECO:0000256" key="5">
    <source>
        <dbReference type="ARBA" id="ARBA00022729"/>
    </source>
</evidence>
<dbReference type="GO" id="GO:0006817">
    <property type="term" value="P:phosphate ion transport"/>
    <property type="evidence" value="ECO:0007669"/>
    <property type="project" value="UniProtKB-KW"/>
</dbReference>